<comment type="similarity">
    <text evidence="2 7">Belongs to the EMP24/GP25L family.</text>
</comment>
<feature type="chain" id="PRO_5033384004" description="GOLD domain-containing protein" evidence="8">
    <location>
        <begin position="21"/>
        <end position="233"/>
    </location>
</feature>
<evidence type="ECO:0000313" key="12">
    <source>
        <dbReference type="Proteomes" id="UP000282087"/>
    </source>
</evidence>
<evidence type="ECO:0000313" key="11">
    <source>
        <dbReference type="EMBL" id="RQM17688.1"/>
    </source>
</evidence>
<dbReference type="InterPro" id="IPR009038">
    <property type="entry name" value="GOLD_dom"/>
</dbReference>
<keyword evidence="6" id="KW-0472">Membrane</keyword>
<evidence type="ECO:0000313" key="10">
    <source>
        <dbReference type="EMBL" id="RMX67799.1"/>
    </source>
</evidence>
<evidence type="ECO:0000256" key="8">
    <source>
        <dbReference type="SAM" id="SignalP"/>
    </source>
</evidence>
<evidence type="ECO:0000256" key="6">
    <source>
        <dbReference type="ARBA" id="ARBA00023136"/>
    </source>
</evidence>
<dbReference type="EMBL" id="QLLG01000157">
    <property type="protein sequence ID" value="RMX67799.1"/>
    <property type="molecule type" value="Genomic_DNA"/>
</dbReference>
<dbReference type="PROSITE" id="PS50866">
    <property type="entry name" value="GOLD"/>
    <property type="match status" value="1"/>
</dbReference>
<accession>A0A3M6VM48</accession>
<dbReference type="AlphaFoldDB" id="A0A3M6VM48"/>
<evidence type="ECO:0000259" key="9">
    <source>
        <dbReference type="PROSITE" id="PS50866"/>
    </source>
</evidence>
<keyword evidence="12" id="KW-1185">Reference proteome</keyword>
<evidence type="ECO:0000256" key="1">
    <source>
        <dbReference type="ARBA" id="ARBA00004479"/>
    </source>
</evidence>
<dbReference type="Proteomes" id="UP000286097">
    <property type="component" value="Unassembled WGS sequence"/>
</dbReference>
<protein>
    <recommendedName>
        <fullName evidence="9">GOLD domain-containing protein</fullName>
    </recommendedName>
</protein>
<feature type="domain" description="GOLD" evidence="9">
    <location>
        <begin position="30"/>
        <end position="123"/>
    </location>
</feature>
<comment type="subcellular location">
    <subcellularLocation>
        <location evidence="1 7">Membrane</location>
        <topology evidence="1 7">Single-pass type I membrane protein</topology>
    </subcellularLocation>
</comment>
<keyword evidence="5" id="KW-1133">Transmembrane helix</keyword>
<evidence type="ECO:0000313" key="13">
    <source>
        <dbReference type="Proteomes" id="UP000286097"/>
    </source>
</evidence>
<proteinExistence type="inferred from homology"/>
<dbReference type="InterPro" id="IPR015720">
    <property type="entry name" value="Emp24-like"/>
</dbReference>
<dbReference type="Proteomes" id="UP000282087">
    <property type="component" value="Unassembled WGS sequence"/>
</dbReference>
<dbReference type="EMBL" id="QKXF01000091">
    <property type="protein sequence ID" value="RQM17688.1"/>
    <property type="molecule type" value="Genomic_DNA"/>
</dbReference>
<gene>
    <name evidence="11" type="ORF">DD237_000677</name>
    <name evidence="10" type="ORF">DD238_000484</name>
</gene>
<organism evidence="10 12">
    <name type="scientific">Peronospora effusa</name>
    <dbReference type="NCBI Taxonomy" id="542832"/>
    <lineage>
        <taxon>Eukaryota</taxon>
        <taxon>Sar</taxon>
        <taxon>Stramenopiles</taxon>
        <taxon>Oomycota</taxon>
        <taxon>Peronosporomycetes</taxon>
        <taxon>Peronosporales</taxon>
        <taxon>Peronosporaceae</taxon>
        <taxon>Peronospora</taxon>
    </lineage>
</organism>
<feature type="signal peptide" evidence="8">
    <location>
        <begin position="1"/>
        <end position="20"/>
    </location>
</feature>
<dbReference type="STRING" id="542832.A0A3M6VM48"/>
<dbReference type="PANTHER" id="PTHR22811">
    <property type="entry name" value="TRANSMEMBRANE EMP24 DOMAIN-CONTAINING PROTEIN"/>
    <property type="match status" value="1"/>
</dbReference>
<evidence type="ECO:0000256" key="3">
    <source>
        <dbReference type="ARBA" id="ARBA00022692"/>
    </source>
</evidence>
<evidence type="ECO:0000256" key="5">
    <source>
        <dbReference type="ARBA" id="ARBA00022989"/>
    </source>
</evidence>
<evidence type="ECO:0000256" key="2">
    <source>
        <dbReference type="ARBA" id="ARBA00007104"/>
    </source>
</evidence>
<keyword evidence="4 8" id="KW-0732">Signal</keyword>
<dbReference type="SMART" id="SM01190">
    <property type="entry name" value="EMP24_GP25L"/>
    <property type="match status" value="1"/>
</dbReference>
<dbReference type="Pfam" id="PF01105">
    <property type="entry name" value="EMP24_GP25L"/>
    <property type="match status" value="1"/>
</dbReference>
<evidence type="ECO:0000256" key="7">
    <source>
        <dbReference type="RuleBase" id="RU003827"/>
    </source>
</evidence>
<dbReference type="VEuPathDB" id="FungiDB:DD237_000677"/>
<dbReference type="GO" id="GO:0016020">
    <property type="term" value="C:membrane"/>
    <property type="evidence" value="ECO:0007669"/>
    <property type="project" value="UniProtKB-SubCell"/>
</dbReference>
<keyword evidence="3 7" id="KW-0812">Transmembrane</keyword>
<comment type="caution">
    <text evidence="10">The sequence shown here is derived from an EMBL/GenBank/DDBJ whole genome shotgun (WGS) entry which is preliminary data.</text>
</comment>
<name>A0A3M6VM48_9STRA</name>
<evidence type="ECO:0000256" key="4">
    <source>
        <dbReference type="ARBA" id="ARBA00022729"/>
    </source>
</evidence>
<reference evidence="12 13" key="1">
    <citation type="submission" date="2018-06" db="EMBL/GenBank/DDBJ databases">
        <title>Comparative genomics of downy mildews reveals potential adaptations to biotrophy.</title>
        <authorList>
            <person name="Fletcher K."/>
            <person name="Klosterman S.J."/>
            <person name="Derevnina L."/>
            <person name="Martin F."/>
            <person name="Koike S."/>
            <person name="Reyes Chin-Wo S."/>
            <person name="Mou B."/>
            <person name="Michelmore R."/>
        </authorList>
    </citation>
    <scope>NUCLEOTIDE SEQUENCE [LARGE SCALE GENOMIC DNA]</scope>
    <source>
        <strain evidence="11 13">R13</strain>
        <strain evidence="10 12">R14</strain>
    </source>
</reference>
<sequence length="233" mass="26592">MKGRPAVLLLLLCVYSMTDALYFHVLPKDDRCFLVDVPAETTIRAEYESPDTTDVMKTILAFYAPDLSERKDQNTLVKKKSTSQKGSMSFTAQQNGIHSVCVSLDTSNYALPKDALMRFTLKLVMGTSHEEYQNLAKKNQVDDLHLDIMKLRDRMTAIQRNQDYAQNKSLTLQSSIESNNQRATWVSLLQVKLHLDLSFASHSVDHSHIAILLVASFYQARYLQAYFHKKKLV</sequence>